<dbReference type="AlphaFoldDB" id="A0ABD3EL87"/>
<feature type="region of interest" description="Disordered" evidence="1">
    <location>
        <begin position="181"/>
        <end position="216"/>
    </location>
</feature>
<accession>A0ABD3EL87</accession>
<dbReference type="Pfam" id="PF00168">
    <property type="entry name" value="C2"/>
    <property type="match status" value="1"/>
</dbReference>
<feature type="domain" description="C2" evidence="2">
    <location>
        <begin position="1"/>
        <end position="114"/>
    </location>
</feature>
<dbReference type="InterPro" id="IPR035892">
    <property type="entry name" value="C2_domain_sf"/>
</dbReference>
<evidence type="ECO:0000313" key="4">
    <source>
        <dbReference type="Proteomes" id="UP001632038"/>
    </source>
</evidence>
<feature type="compositionally biased region" description="Basic and acidic residues" evidence="1">
    <location>
        <begin position="204"/>
        <end position="213"/>
    </location>
</feature>
<dbReference type="EMBL" id="JAVIJP010000005">
    <property type="protein sequence ID" value="KAL3654026.1"/>
    <property type="molecule type" value="Genomic_DNA"/>
</dbReference>
<dbReference type="SUPFAM" id="SSF49562">
    <property type="entry name" value="C2 domain (Calcium/lipid-binding domain, CaLB)"/>
    <property type="match status" value="1"/>
</dbReference>
<comment type="caution">
    <text evidence="3">The sequence shown here is derived from an EMBL/GenBank/DDBJ whole genome shotgun (WGS) entry which is preliminary data.</text>
</comment>
<evidence type="ECO:0000256" key="1">
    <source>
        <dbReference type="SAM" id="MobiDB-lite"/>
    </source>
</evidence>
<feature type="compositionally biased region" description="Low complexity" evidence="1">
    <location>
        <begin position="186"/>
        <end position="200"/>
    </location>
</feature>
<dbReference type="InterPro" id="IPR000008">
    <property type="entry name" value="C2_dom"/>
</dbReference>
<reference evidence="4" key="1">
    <citation type="journal article" date="2024" name="IScience">
        <title>Strigolactones Initiate the Formation of Haustorium-like Structures in Castilleja.</title>
        <authorList>
            <person name="Buerger M."/>
            <person name="Peterson D."/>
            <person name="Chory J."/>
        </authorList>
    </citation>
    <scope>NUCLEOTIDE SEQUENCE [LARGE SCALE GENOMIC DNA]</scope>
</reference>
<dbReference type="Proteomes" id="UP001632038">
    <property type="component" value="Unassembled WGS sequence"/>
</dbReference>
<dbReference type="PROSITE" id="PS50004">
    <property type="entry name" value="C2"/>
    <property type="match status" value="1"/>
</dbReference>
<evidence type="ECO:0000313" key="3">
    <source>
        <dbReference type="EMBL" id="KAL3654026.1"/>
    </source>
</evidence>
<evidence type="ECO:0000259" key="2">
    <source>
        <dbReference type="PROSITE" id="PS50004"/>
    </source>
</evidence>
<name>A0ABD3EL87_9LAMI</name>
<dbReference type="Gene3D" id="2.60.40.150">
    <property type="entry name" value="C2 domain"/>
    <property type="match status" value="1"/>
</dbReference>
<dbReference type="InterPro" id="IPR044750">
    <property type="entry name" value="C2_SRC2/BAP"/>
</dbReference>
<gene>
    <name evidence="3" type="ORF">CASFOL_003707</name>
</gene>
<protein>
    <recommendedName>
        <fullName evidence="2">C2 domain-containing protein</fullName>
    </recommendedName>
</protein>
<dbReference type="SMART" id="SM00239">
    <property type="entry name" value="C2"/>
    <property type="match status" value="1"/>
</dbReference>
<keyword evidence="4" id="KW-1185">Reference proteome</keyword>
<dbReference type="PANTHER" id="PTHR32246:SF152">
    <property type="entry name" value="C2 DOMAIN-CONTAINING PROTEIN"/>
    <property type="match status" value="1"/>
</dbReference>
<dbReference type="PANTHER" id="PTHR32246">
    <property type="entry name" value="INGRESSION PROTEIN FIC1"/>
    <property type="match status" value="1"/>
</dbReference>
<proteinExistence type="predicted"/>
<sequence>MSIQPPFKLLEINVISAHDLPPVSKMLRTFAVAYVHPDNKLTTKIDHQGHTNPTWNYKFAFHVDDKFLKNESSAVTIEIYNLAWLRDLPIGTAHLMVNSISPPLLRNPGYRRVSIRVCRPSGHLQGTLNLGVQLVDNNVVPGCERSPFSVKNDEEVYEEDEVIKDENQEKIDFVKEDDFQGQEMKSPGSGPGPSHSASLSRMTSRRESEHETKTVATSGAGSFYSVMRPLPSEVAADLKKGVYIMDWNDYGSSIFDNWTDQGDKSDDFVENTHWPIVEDQIPLSTMSSDSRPTGGHWKSVPEKKKKKKGLFSCFGNAYGFQFSFSCGSKNLKKKKNKNRNVNKHNIHLMSLPENNLRRCYD</sequence>
<dbReference type="CDD" id="cd04051">
    <property type="entry name" value="C2_SRC2_like"/>
    <property type="match status" value="1"/>
</dbReference>
<organism evidence="3 4">
    <name type="scientific">Castilleja foliolosa</name>
    <dbReference type="NCBI Taxonomy" id="1961234"/>
    <lineage>
        <taxon>Eukaryota</taxon>
        <taxon>Viridiplantae</taxon>
        <taxon>Streptophyta</taxon>
        <taxon>Embryophyta</taxon>
        <taxon>Tracheophyta</taxon>
        <taxon>Spermatophyta</taxon>
        <taxon>Magnoliopsida</taxon>
        <taxon>eudicotyledons</taxon>
        <taxon>Gunneridae</taxon>
        <taxon>Pentapetalae</taxon>
        <taxon>asterids</taxon>
        <taxon>lamiids</taxon>
        <taxon>Lamiales</taxon>
        <taxon>Orobanchaceae</taxon>
        <taxon>Pedicularideae</taxon>
        <taxon>Castillejinae</taxon>
        <taxon>Castilleja</taxon>
    </lineage>
</organism>